<evidence type="ECO:0000259" key="3">
    <source>
        <dbReference type="PROSITE" id="PS50287"/>
    </source>
</evidence>
<dbReference type="InterPro" id="IPR001190">
    <property type="entry name" value="SRCR"/>
</dbReference>
<dbReference type="Gene3D" id="3.10.250.10">
    <property type="entry name" value="SRCR-like domain"/>
    <property type="match status" value="1"/>
</dbReference>
<dbReference type="EMBL" id="JACVVK020000077">
    <property type="protein sequence ID" value="KAK7495194.1"/>
    <property type="molecule type" value="Genomic_DNA"/>
</dbReference>
<dbReference type="PROSITE" id="PS50287">
    <property type="entry name" value="SRCR_2"/>
    <property type="match status" value="1"/>
</dbReference>
<gene>
    <name evidence="4" type="ORF">BaRGS_00013604</name>
</gene>
<evidence type="ECO:0000313" key="4">
    <source>
        <dbReference type="EMBL" id="KAK7495194.1"/>
    </source>
</evidence>
<proteinExistence type="predicted"/>
<comment type="caution">
    <text evidence="4">The sequence shown here is derived from an EMBL/GenBank/DDBJ whole genome shotgun (WGS) entry which is preliminary data.</text>
</comment>
<dbReference type="Pfam" id="PF00530">
    <property type="entry name" value="SRCR"/>
    <property type="match status" value="1"/>
</dbReference>
<dbReference type="SUPFAM" id="SSF56487">
    <property type="entry name" value="SRCR-like"/>
    <property type="match status" value="1"/>
</dbReference>
<reference evidence="4 5" key="1">
    <citation type="journal article" date="2023" name="Sci. Data">
        <title>Genome assembly of the Korean intertidal mud-creeper Batillaria attramentaria.</title>
        <authorList>
            <person name="Patra A.K."/>
            <person name="Ho P.T."/>
            <person name="Jun S."/>
            <person name="Lee S.J."/>
            <person name="Kim Y."/>
            <person name="Won Y.J."/>
        </authorList>
    </citation>
    <scope>NUCLEOTIDE SEQUENCE [LARGE SCALE GENOMIC DNA]</scope>
    <source>
        <strain evidence="4">Wonlab-2016</strain>
    </source>
</reference>
<dbReference type="Proteomes" id="UP001519460">
    <property type="component" value="Unassembled WGS sequence"/>
</dbReference>
<accession>A0ABD0L6H5</accession>
<feature type="domain" description="SRCR" evidence="3">
    <location>
        <begin position="1"/>
        <end position="57"/>
    </location>
</feature>
<evidence type="ECO:0000256" key="1">
    <source>
        <dbReference type="ARBA" id="ARBA00023157"/>
    </source>
</evidence>
<feature type="disulfide bond" evidence="2">
    <location>
        <begin position="25"/>
        <end position="35"/>
    </location>
</feature>
<evidence type="ECO:0000256" key="2">
    <source>
        <dbReference type="PROSITE-ProRule" id="PRU00196"/>
    </source>
</evidence>
<feature type="non-terminal residue" evidence="4">
    <location>
        <position position="1"/>
    </location>
</feature>
<name>A0ABD0L6H5_9CAEN</name>
<dbReference type="PANTHER" id="PTHR45817">
    <property type="entry name" value="LYSYL OXIDASE-LIKE-RELATED"/>
    <property type="match status" value="1"/>
</dbReference>
<sequence>SGARVYGSAHFGQGRVPILLDDVRCTGSESHIFDCAHRNPLFSSNCDHDEDAGLSCRP</sequence>
<dbReference type="PANTHER" id="PTHR45817:SF4">
    <property type="entry name" value="LYSYL OXIDASE-LIKE-RELATED"/>
    <property type="match status" value="1"/>
</dbReference>
<organism evidence="4 5">
    <name type="scientific">Batillaria attramentaria</name>
    <dbReference type="NCBI Taxonomy" id="370345"/>
    <lineage>
        <taxon>Eukaryota</taxon>
        <taxon>Metazoa</taxon>
        <taxon>Spiralia</taxon>
        <taxon>Lophotrochozoa</taxon>
        <taxon>Mollusca</taxon>
        <taxon>Gastropoda</taxon>
        <taxon>Caenogastropoda</taxon>
        <taxon>Sorbeoconcha</taxon>
        <taxon>Cerithioidea</taxon>
        <taxon>Batillariidae</taxon>
        <taxon>Batillaria</taxon>
    </lineage>
</organism>
<keyword evidence="1 2" id="KW-1015">Disulfide bond</keyword>
<dbReference type="SMART" id="SM00202">
    <property type="entry name" value="SR"/>
    <property type="match status" value="1"/>
</dbReference>
<dbReference type="AlphaFoldDB" id="A0ABD0L6H5"/>
<dbReference type="InterPro" id="IPR036772">
    <property type="entry name" value="SRCR-like_dom_sf"/>
</dbReference>
<dbReference type="InterPro" id="IPR050912">
    <property type="entry name" value="LOX-like_protein"/>
</dbReference>
<comment type="caution">
    <text evidence="2">Lacks conserved residue(s) required for the propagation of feature annotation.</text>
</comment>
<evidence type="ECO:0000313" key="5">
    <source>
        <dbReference type="Proteomes" id="UP001519460"/>
    </source>
</evidence>
<protein>
    <recommendedName>
        <fullName evidence="3">SRCR domain-containing protein</fullName>
    </recommendedName>
</protein>
<keyword evidence="5" id="KW-1185">Reference proteome</keyword>